<dbReference type="InterPro" id="IPR013221">
    <property type="entry name" value="Mur_ligase_cen"/>
</dbReference>
<dbReference type="Pfam" id="PF02875">
    <property type="entry name" value="Mur_ligase_C"/>
    <property type="match status" value="1"/>
</dbReference>
<dbReference type="EMBL" id="UINC01068045">
    <property type="protein sequence ID" value="SVC00315.1"/>
    <property type="molecule type" value="Genomic_DNA"/>
</dbReference>
<evidence type="ECO:0000259" key="8">
    <source>
        <dbReference type="Pfam" id="PF08245"/>
    </source>
</evidence>
<evidence type="ECO:0000256" key="5">
    <source>
        <dbReference type="ARBA" id="ARBA00022840"/>
    </source>
</evidence>
<dbReference type="NCBIfam" id="TIGR01499">
    <property type="entry name" value="folC"/>
    <property type="match status" value="1"/>
</dbReference>
<protein>
    <submittedName>
        <fullName evidence="9">Uncharacterized protein</fullName>
    </submittedName>
</protein>
<accession>A0A382ILW5</accession>
<dbReference type="Gene3D" id="3.90.190.20">
    <property type="entry name" value="Mur ligase, C-terminal domain"/>
    <property type="match status" value="1"/>
</dbReference>
<evidence type="ECO:0000256" key="2">
    <source>
        <dbReference type="ARBA" id="ARBA00022598"/>
    </source>
</evidence>
<dbReference type="InterPro" id="IPR036565">
    <property type="entry name" value="Mur-like_cat_sf"/>
</dbReference>
<name>A0A382ILW5_9ZZZZ</name>
<feature type="domain" description="Mur ligase central" evidence="8">
    <location>
        <begin position="57"/>
        <end position="277"/>
    </location>
</feature>
<evidence type="ECO:0000256" key="3">
    <source>
        <dbReference type="ARBA" id="ARBA00022723"/>
    </source>
</evidence>
<dbReference type="GO" id="GO:0004326">
    <property type="term" value="F:tetrahydrofolylpolyglutamate synthase activity"/>
    <property type="evidence" value="ECO:0007669"/>
    <property type="project" value="InterPro"/>
</dbReference>
<dbReference type="SUPFAM" id="SSF53244">
    <property type="entry name" value="MurD-like peptide ligases, peptide-binding domain"/>
    <property type="match status" value="1"/>
</dbReference>
<keyword evidence="3" id="KW-0479">Metal-binding</keyword>
<comment type="similarity">
    <text evidence="1">Belongs to the folylpolyglutamate synthase family.</text>
</comment>
<dbReference type="InterPro" id="IPR004101">
    <property type="entry name" value="Mur_ligase_C"/>
</dbReference>
<dbReference type="PIRSF" id="PIRSF001563">
    <property type="entry name" value="Folylpolyglu_synth"/>
    <property type="match status" value="1"/>
</dbReference>
<dbReference type="Pfam" id="PF08245">
    <property type="entry name" value="Mur_ligase_M"/>
    <property type="match status" value="1"/>
</dbReference>
<keyword evidence="2" id="KW-0436">Ligase</keyword>
<keyword evidence="5" id="KW-0067">ATP-binding</keyword>
<evidence type="ECO:0000256" key="4">
    <source>
        <dbReference type="ARBA" id="ARBA00022741"/>
    </source>
</evidence>
<dbReference type="InterPro" id="IPR018109">
    <property type="entry name" value="Folylpolyglutamate_synth_CS"/>
</dbReference>
<organism evidence="9">
    <name type="scientific">marine metagenome</name>
    <dbReference type="NCBI Taxonomy" id="408172"/>
    <lineage>
        <taxon>unclassified sequences</taxon>
        <taxon>metagenomes</taxon>
        <taxon>ecological metagenomes</taxon>
    </lineage>
</organism>
<dbReference type="Gene3D" id="3.40.1190.10">
    <property type="entry name" value="Mur-like, catalytic domain"/>
    <property type="match status" value="1"/>
</dbReference>
<dbReference type="AlphaFoldDB" id="A0A382ILW5"/>
<dbReference type="SUPFAM" id="SSF53623">
    <property type="entry name" value="MurD-like peptide ligases, catalytic domain"/>
    <property type="match status" value="1"/>
</dbReference>
<proteinExistence type="inferred from homology"/>
<evidence type="ECO:0000256" key="1">
    <source>
        <dbReference type="ARBA" id="ARBA00008276"/>
    </source>
</evidence>
<dbReference type="PANTHER" id="PTHR11136">
    <property type="entry name" value="FOLYLPOLYGLUTAMATE SYNTHASE-RELATED"/>
    <property type="match status" value="1"/>
</dbReference>
<dbReference type="InterPro" id="IPR036615">
    <property type="entry name" value="Mur_ligase_C_dom_sf"/>
</dbReference>
<dbReference type="GO" id="GO:0005737">
    <property type="term" value="C:cytoplasm"/>
    <property type="evidence" value="ECO:0007669"/>
    <property type="project" value="TreeGrafter"/>
</dbReference>
<feature type="non-terminal residue" evidence="9">
    <location>
        <position position="418"/>
    </location>
</feature>
<gene>
    <name evidence="9" type="ORF">METZ01_LOCUS253169</name>
</gene>
<dbReference type="GO" id="GO:0046872">
    <property type="term" value="F:metal ion binding"/>
    <property type="evidence" value="ECO:0007669"/>
    <property type="project" value="UniProtKB-KW"/>
</dbReference>
<dbReference type="GO" id="GO:0008841">
    <property type="term" value="F:dihydrofolate synthase activity"/>
    <property type="evidence" value="ECO:0007669"/>
    <property type="project" value="TreeGrafter"/>
</dbReference>
<evidence type="ECO:0000313" key="9">
    <source>
        <dbReference type="EMBL" id="SVC00315.1"/>
    </source>
</evidence>
<keyword evidence="6" id="KW-0460">Magnesium</keyword>
<dbReference type="InterPro" id="IPR001645">
    <property type="entry name" value="Folylpolyglutamate_synth"/>
</dbReference>
<dbReference type="PROSITE" id="PS01012">
    <property type="entry name" value="FOLYLPOLYGLU_SYNT_2"/>
    <property type="match status" value="1"/>
</dbReference>
<feature type="domain" description="Mur ligase C-terminal" evidence="7">
    <location>
        <begin position="307"/>
        <end position="399"/>
    </location>
</feature>
<dbReference type="GO" id="GO:0005524">
    <property type="term" value="F:ATP binding"/>
    <property type="evidence" value="ECO:0007669"/>
    <property type="project" value="UniProtKB-KW"/>
</dbReference>
<evidence type="ECO:0000259" key="7">
    <source>
        <dbReference type="Pfam" id="PF02875"/>
    </source>
</evidence>
<evidence type="ECO:0000256" key="6">
    <source>
        <dbReference type="ARBA" id="ARBA00022842"/>
    </source>
</evidence>
<sequence>MNVETLYKVNLKKLMSLVNFEYDKFPNKRQPGFHLDRVNYLMKTFNYPNKLQNFIHIAGSKGKGSTANLVSNGLSEYKVGLFTSPHMHSIRERIKINNKPISKTIFNKYFDLIWPLAIKMRSEKFNEPTFFEFITLMALLVFRNEKVDISVIEVGLGGRLDSTNVIDPLVTVITPISLDHTNILGRRIKDIAKEKAGIIKPNVPVIISPQTKSALFIMNSVAKQQNAYLVSTKNLSIKSRNVMSEDHVYQSITFNKKYKFNLNLLGQHQIDNLKTAIKTIETYKKIIKEIPNWSLITKNIAKTTMVGRCEIFKSKNNFMVIDGAQNNKSSKALLKTLKEFKIDLSKVIWIFGSTQGHNAIETLKPIMNINSRIILTKSRIPKAKKTSLLFNEIKKLNLDIINITENSKIAYDYARKII</sequence>
<reference evidence="9" key="1">
    <citation type="submission" date="2018-05" db="EMBL/GenBank/DDBJ databases">
        <authorList>
            <person name="Lanie J.A."/>
            <person name="Ng W.-L."/>
            <person name="Kazmierczak K.M."/>
            <person name="Andrzejewski T.M."/>
            <person name="Davidsen T.M."/>
            <person name="Wayne K.J."/>
            <person name="Tettelin H."/>
            <person name="Glass J.I."/>
            <person name="Rusch D."/>
            <person name="Podicherti R."/>
            <person name="Tsui H.-C.T."/>
            <person name="Winkler M.E."/>
        </authorList>
    </citation>
    <scope>NUCLEOTIDE SEQUENCE</scope>
</reference>
<dbReference type="PANTHER" id="PTHR11136:SF0">
    <property type="entry name" value="DIHYDROFOLATE SYNTHETASE-RELATED"/>
    <property type="match status" value="1"/>
</dbReference>
<keyword evidence="4" id="KW-0547">Nucleotide-binding</keyword>